<dbReference type="Proteomes" id="UP000244005">
    <property type="component" value="Unassembled WGS sequence"/>
</dbReference>
<dbReference type="PANTHER" id="PTHR11062:SF117">
    <property type="entry name" value="XYLOGLUCAN-SPECIFIC GALACTURONOSYLTRANSFERASE 1"/>
    <property type="match status" value="1"/>
</dbReference>
<keyword evidence="4" id="KW-0333">Golgi apparatus</keyword>
<keyword evidence="9" id="KW-1185">Reference proteome</keyword>
<comment type="subcellular location">
    <subcellularLocation>
        <location evidence="1">Golgi apparatus membrane</location>
        <topology evidence="1">Single-pass type II membrane protein</topology>
    </subcellularLocation>
</comment>
<dbReference type="AlphaFoldDB" id="A0A1L7B5H5"/>
<sequence>MQFPGFRFLKFHRMVLVPPLCLLTFLCLWTSSTLSPLNISHQSFSQDVQCISCTDDSPFPATSAFLSLANFPTTSYIKDVVLRNNFLKVEDSTTEPISRMDSTEVVSVEGNAGKHDVVVKARSSGTAAGSDNPGDSECFRASSECFKIEPQPASQSPPLYDGGDLDLSDFREDDLRALADEEGSKSEMRNDNPDNRHLQSEQDERNGNASSPTSAYRHIVVEAEERSEQEVVFKHDNMTAEDTLAASEVEKLMRYLRESALPGPNTSSDQPFIYPAKDKTLYVRDGTPQGTVAPEQPSCDGRYIYIYDLPKKFNDDLVGQCDTLLPWFNFCDYFLNEGMGLVVPTEERNSHDELVLVPDGGWHLTHQYSLELIFHARLKNYPCLTTDESKASLFYIPYYGGLDVIRWHFTDNVTNDHRDALTWELVHWLETKETWKRNGGIDHVLVLGKISWDFRRPSDNDHWGSKLLQLPAMVPPTKLLIERNPWHPNDIGVPHPTFFHPKSDDEIRTWQSHCEKSERRYLVSFAGMPRPNMLGNVRGHLIQQCLDSPQDCFLLRCEKTLCLRPDSTMDLFLHSHFCMQPPGDSPTRRSVFDSLIGGCIPVLFDPYTAYYQYPWHLPEDPKSFSVYIPSRHVMKGKANIIEILKSISPEERAAMRTRIIHDIIPGLLYSKPGSKHPSYRDAFDISIEGLLQRVANLRAEAAIAAGQ</sequence>
<evidence type="ECO:0000313" key="7">
    <source>
        <dbReference type="EMBL" id="APT68030.1"/>
    </source>
</evidence>
<proteinExistence type="evidence at transcript level"/>
<evidence type="ECO:0000256" key="1">
    <source>
        <dbReference type="ARBA" id="ARBA00004323"/>
    </source>
</evidence>
<feature type="compositionally biased region" description="Basic and acidic residues" evidence="5">
    <location>
        <begin position="179"/>
        <end position="206"/>
    </location>
</feature>
<dbReference type="PANTHER" id="PTHR11062">
    <property type="entry name" value="EXOSTOSIN HEPARAN SULFATE GLYCOSYLTRANSFERASE -RELATED"/>
    <property type="match status" value="1"/>
</dbReference>
<gene>
    <name evidence="8" type="ORF">MARPO_0053s0090</name>
</gene>
<reference evidence="7" key="1">
    <citation type="submission" date="2016-02" db="EMBL/GenBank/DDBJ databases">
        <title>Mechanisms controlling the formation of the plant cell surface in tip growing cells are functionally conserved among land plants.</title>
        <authorList>
            <person name="Honkanen S."/>
            <person name="Jones V.A.S."/>
            <person name="Morieri G."/>
            <person name="Champion C.H.M."/>
            <person name="Hetherington A.J."/>
            <person name="Kelly S."/>
            <person name="Proust H."/>
            <person name="Prescott H."/>
            <person name="Dolan L."/>
        </authorList>
    </citation>
    <scope>NUCLEOTIDE SEQUENCE</scope>
</reference>
<evidence type="ECO:0000256" key="4">
    <source>
        <dbReference type="ARBA" id="ARBA00023034"/>
    </source>
</evidence>
<evidence type="ECO:0000256" key="5">
    <source>
        <dbReference type="SAM" id="MobiDB-lite"/>
    </source>
</evidence>
<dbReference type="GO" id="GO:0000139">
    <property type="term" value="C:Golgi membrane"/>
    <property type="evidence" value="ECO:0007669"/>
    <property type="project" value="UniProtKB-SubCell"/>
</dbReference>
<dbReference type="OrthoDB" id="1924787at2759"/>
<protein>
    <submittedName>
        <fullName evidence="7">Xyloglucan-specific galacturonosyltransferase 1</fullName>
    </submittedName>
</protein>
<dbReference type="InterPro" id="IPR004263">
    <property type="entry name" value="Exostosin"/>
</dbReference>
<evidence type="ECO:0000313" key="9">
    <source>
        <dbReference type="Proteomes" id="UP000244005"/>
    </source>
</evidence>
<feature type="domain" description="Exostosin GT47" evidence="6">
    <location>
        <begin position="299"/>
        <end position="640"/>
    </location>
</feature>
<keyword evidence="3" id="KW-0812">Transmembrane</keyword>
<accession>A0A1L7B5H5</accession>
<reference evidence="9" key="2">
    <citation type="journal article" date="2017" name="Cell">
        <title>Insights into land plant evolution garnered from the Marchantia polymorpha genome.</title>
        <authorList>
            <person name="Bowman J.L."/>
            <person name="Kohchi T."/>
            <person name="Yamato K.T."/>
            <person name="Jenkins J."/>
            <person name="Shu S."/>
            <person name="Ishizaki K."/>
            <person name="Yamaoka S."/>
            <person name="Nishihama R."/>
            <person name="Nakamura Y."/>
            <person name="Berger F."/>
            <person name="Adam C."/>
            <person name="Aki S.S."/>
            <person name="Althoff F."/>
            <person name="Araki T."/>
            <person name="Arteaga-Vazquez M.A."/>
            <person name="Balasubrmanian S."/>
            <person name="Barry K."/>
            <person name="Bauer D."/>
            <person name="Boehm C.R."/>
            <person name="Briginshaw L."/>
            <person name="Caballero-Perez J."/>
            <person name="Catarino B."/>
            <person name="Chen F."/>
            <person name="Chiyoda S."/>
            <person name="Chovatia M."/>
            <person name="Davies K.M."/>
            <person name="Delmans M."/>
            <person name="Demura T."/>
            <person name="Dierschke T."/>
            <person name="Dolan L."/>
            <person name="Dorantes-Acosta A.E."/>
            <person name="Eklund D.M."/>
            <person name="Florent S.N."/>
            <person name="Flores-Sandoval E."/>
            <person name="Fujiyama A."/>
            <person name="Fukuzawa H."/>
            <person name="Galik B."/>
            <person name="Grimanelli D."/>
            <person name="Grimwood J."/>
            <person name="Grossniklaus U."/>
            <person name="Hamada T."/>
            <person name="Haseloff J."/>
            <person name="Hetherington A.J."/>
            <person name="Higo A."/>
            <person name="Hirakawa Y."/>
            <person name="Hundley H.N."/>
            <person name="Ikeda Y."/>
            <person name="Inoue K."/>
            <person name="Inoue S.I."/>
            <person name="Ishida S."/>
            <person name="Jia Q."/>
            <person name="Kakita M."/>
            <person name="Kanazawa T."/>
            <person name="Kawai Y."/>
            <person name="Kawashima T."/>
            <person name="Kennedy M."/>
            <person name="Kinose K."/>
            <person name="Kinoshita T."/>
            <person name="Kohara Y."/>
            <person name="Koide E."/>
            <person name="Komatsu K."/>
            <person name="Kopischke S."/>
            <person name="Kubo M."/>
            <person name="Kyozuka J."/>
            <person name="Lagercrantz U."/>
            <person name="Lin S.S."/>
            <person name="Lindquist E."/>
            <person name="Lipzen A.M."/>
            <person name="Lu C.W."/>
            <person name="De Luna E."/>
            <person name="Martienssen R.A."/>
            <person name="Minamino N."/>
            <person name="Mizutani M."/>
            <person name="Mizutani M."/>
            <person name="Mochizuki N."/>
            <person name="Monte I."/>
            <person name="Mosher R."/>
            <person name="Nagasaki H."/>
            <person name="Nakagami H."/>
            <person name="Naramoto S."/>
            <person name="Nishitani K."/>
            <person name="Ohtani M."/>
            <person name="Okamoto T."/>
            <person name="Okumura M."/>
            <person name="Phillips J."/>
            <person name="Pollak B."/>
            <person name="Reinders A."/>
            <person name="Rovekamp M."/>
            <person name="Sano R."/>
            <person name="Sawa S."/>
            <person name="Schmid M.W."/>
            <person name="Shirakawa M."/>
            <person name="Solano R."/>
            <person name="Spunde A."/>
            <person name="Suetsugu N."/>
            <person name="Sugano S."/>
            <person name="Sugiyama A."/>
            <person name="Sun R."/>
            <person name="Suzuki Y."/>
            <person name="Takenaka M."/>
            <person name="Takezawa D."/>
            <person name="Tomogane H."/>
            <person name="Tsuzuki M."/>
            <person name="Ueda T."/>
            <person name="Umeda M."/>
            <person name="Ward J.M."/>
            <person name="Watanabe Y."/>
            <person name="Yazaki K."/>
            <person name="Yokoyama R."/>
            <person name="Yoshitake Y."/>
            <person name="Yotsui I."/>
            <person name="Zachgo S."/>
            <person name="Schmutz J."/>
        </authorList>
    </citation>
    <scope>NUCLEOTIDE SEQUENCE [LARGE SCALE GENOMIC DNA]</scope>
    <source>
        <strain evidence="9">Tak-1</strain>
    </source>
</reference>
<evidence type="ECO:0000313" key="8">
    <source>
        <dbReference type="EMBL" id="PTQ38166.1"/>
    </source>
</evidence>
<evidence type="ECO:0000256" key="2">
    <source>
        <dbReference type="ARBA" id="ARBA00010271"/>
    </source>
</evidence>
<dbReference type="EMBL" id="KU758866">
    <property type="protein sequence ID" value="APT68030.1"/>
    <property type="molecule type" value="mRNA"/>
</dbReference>
<dbReference type="InterPro" id="IPR040911">
    <property type="entry name" value="Exostosin_GT47"/>
</dbReference>
<name>A0A1L7B5H5_MARPO</name>
<reference evidence="8" key="3">
    <citation type="submission" date="2017-12" db="EMBL/GenBank/DDBJ databases">
        <title>WGS assembly of Marchantia polymorpha.</title>
        <authorList>
            <person name="Bowman J.L."/>
            <person name="Kohchi T."/>
            <person name="Yamato K.T."/>
            <person name="Jenkins J."/>
            <person name="Shu S."/>
            <person name="Ishizaki K."/>
            <person name="Yamaoka S."/>
            <person name="Nishihama R."/>
            <person name="Nakamura Y."/>
            <person name="Berger F."/>
            <person name="Adam C."/>
            <person name="Aki S.S."/>
            <person name="Althoff F."/>
            <person name="Araki T."/>
            <person name="Arteaga-Vazquez M.A."/>
            <person name="Balasubrmanian S."/>
            <person name="Bauer D."/>
            <person name="Boehm C.R."/>
            <person name="Briginshaw L."/>
            <person name="Caballero-Perez J."/>
            <person name="Catarino B."/>
            <person name="Chen F."/>
            <person name="Chiyoda S."/>
            <person name="Chovatia M."/>
            <person name="Davies K.M."/>
            <person name="Delmans M."/>
            <person name="Demura T."/>
            <person name="Dierschke T."/>
            <person name="Dolan L."/>
            <person name="Dorantes-Acosta A.E."/>
            <person name="Eklund D.M."/>
            <person name="Florent S.N."/>
            <person name="Flores-Sandoval E."/>
            <person name="Fujiyama A."/>
            <person name="Fukuzawa H."/>
            <person name="Galik B."/>
            <person name="Grimanelli D."/>
            <person name="Grimwood J."/>
            <person name="Grossniklaus U."/>
            <person name="Hamada T."/>
            <person name="Haseloff J."/>
            <person name="Hetherington A.J."/>
            <person name="Higo A."/>
            <person name="Hirakawa Y."/>
            <person name="Hundley H.N."/>
            <person name="Ikeda Y."/>
            <person name="Inoue K."/>
            <person name="Inoue S."/>
            <person name="Ishida S."/>
            <person name="Jia Q."/>
            <person name="Kakita M."/>
            <person name="Kanazawa T."/>
            <person name="Kawai Y."/>
            <person name="Kawashima T."/>
            <person name="Kennedy M."/>
            <person name="Kinose K."/>
            <person name="Kinoshita T."/>
            <person name="Kohara Y."/>
            <person name="Koide E."/>
            <person name="Komatsu K."/>
            <person name="Kopischke S."/>
            <person name="Kubo M."/>
            <person name="Kyozuka J."/>
            <person name="Lagercrantz U."/>
            <person name="Lin S.S."/>
            <person name="Lindquist E."/>
            <person name="Lipzen A.M."/>
            <person name="Lu C."/>
            <person name="Luna E.D."/>
            <person name="Martienssen R.A."/>
            <person name="Minamino N."/>
            <person name="Mizutani M."/>
            <person name="Mizutani M."/>
            <person name="Mochizuki N."/>
            <person name="Monte I."/>
            <person name="Mosher R."/>
            <person name="Nagasaki H."/>
            <person name="Nakagami H."/>
            <person name="Naramoto S."/>
            <person name="Nishitani K."/>
            <person name="Ohtani M."/>
            <person name="Okamoto T."/>
            <person name="Okumura M."/>
            <person name="Phillips J."/>
            <person name="Pollak B."/>
            <person name="Reinders A."/>
            <person name="Roevekamp M."/>
            <person name="Sano R."/>
            <person name="Sawa S."/>
            <person name="Schmid M.W."/>
            <person name="Shirakawa M."/>
            <person name="Solano R."/>
            <person name="Spunde A."/>
            <person name="Suetsugu N."/>
            <person name="Sugano S."/>
            <person name="Sugiyama A."/>
            <person name="Sun R."/>
            <person name="Suzuki Y."/>
            <person name="Takenaka M."/>
            <person name="Takezawa D."/>
            <person name="Tomogane H."/>
            <person name="Tsuzuki M."/>
            <person name="Ueda T."/>
            <person name="Umeda M."/>
            <person name="Ward J.M."/>
            <person name="Watanabe Y."/>
            <person name="Yazaki K."/>
            <person name="Yokoyama R."/>
            <person name="Yoshitake Y."/>
            <person name="Yotsui I."/>
            <person name="Zachgo S."/>
            <person name="Schmutz J."/>
        </authorList>
    </citation>
    <scope>NUCLEOTIDE SEQUENCE [LARGE SCALE GENOMIC DNA]</scope>
    <source>
        <strain evidence="8">Tak-1</strain>
    </source>
</reference>
<dbReference type="GO" id="GO:0016757">
    <property type="term" value="F:glycosyltransferase activity"/>
    <property type="evidence" value="ECO:0007669"/>
    <property type="project" value="InterPro"/>
</dbReference>
<dbReference type="Pfam" id="PF03016">
    <property type="entry name" value="Exostosin_GT47"/>
    <property type="match status" value="1"/>
</dbReference>
<feature type="region of interest" description="Disordered" evidence="5">
    <location>
        <begin position="179"/>
        <end position="214"/>
    </location>
</feature>
<organism evidence="7">
    <name type="scientific">Marchantia polymorpha</name>
    <name type="common">Common liverwort</name>
    <name type="synonym">Marchantia aquatica</name>
    <dbReference type="NCBI Taxonomy" id="3197"/>
    <lineage>
        <taxon>Eukaryota</taxon>
        <taxon>Viridiplantae</taxon>
        <taxon>Streptophyta</taxon>
        <taxon>Embryophyta</taxon>
        <taxon>Marchantiophyta</taxon>
        <taxon>Marchantiopsida</taxon>
        <taxon>Marchantiidae</taxon>
        <taxon>Marchantiales</taxon>
        <taxon>Marchantiaceae</taxon>
        <taxon>Marchantia</taxon>
    </lineage>
</organism>
<evidence type="ECO:0000256" key="3">
    <source>
        <dbReference type="ARBA" id="ARBA00022968"/>
    </source>
</evidence>
<keyword evidence="3" id="KW-0735">Signal-anchor</keyword>
<comment type="similarity">
    <text evidence="2">Belongs to the glycosyltransferase 47 family.</text>
</comment>
<dbReference type="Gramene" id="Mp6g07770.1">
    <property type="protein sequence ID" value="Mp6g07770.1.cds1"/>
    <property type="gene ID" value="Mp6g07770"/>
</dbReference>
<keyword evidence="7" id="KW-0808">Transferase</keyword>
<evidence type="ECO:0000259" key="6">
    <source>
        <dbReference type="Pfam" id="PF03016"/>
    </source>
</evidence>
<dbReference type="EMBL" id="KZ772725">
    <property type="protein sequence ID" value="PTQ38166.1"/>
    <property type="molecule type" value="Genomic_DNA"/>
</dbReference>